<organism evidence="1 2">
    <name type="scientific">Banduia mediterranea</name>
    <dbReference type="NCBI Taxonomy" id="3075609"/>
    <lineage>
        <taxon>Bacteria</taxon>
        <taxon>Pseudomonadati</taxon>
        <taxon>Pseudomonadota</taxon>
        <taxon>Gammaproteobacteria</taxon>
        <taxon>Nevskiales</taxon>
        <taxon>Algiphilaceae</taxon>
        <taxon>Banduia</taxon>
    </lineage>
</organism>
<comment type="caution">
    <text evidence="1">The sequence shown here is derived from an EMBL/GenBank/DDBJ whole genome shotgun (WGS) entry which is preliminary data.</text>
</comment>
<sequence>MNTALREGLTQFHRHFQQELAPLVEADLGQHLTPTMEHLLRIWEQVEI</sequence>
<dbReference type="EMBL" id="JAVRIC010000013">
    <property type="protein sequence ID" value="MDT0497724.1"/>
    <property type="molecule type" value="Genomic_DNA"/>
</dbReference>
<keyword evidence="2" id="KW-1185">Reference proteome</keyword>
<dbReference type="Proteomes" id="UP001254608">
    <property type="component" value="Unassembled WGS sequence"/>
</dbReference>
<dbReference type="RefSeq" id="WP_311365116.1">
    <property type="nucleotide sequence ID" value="NZ_JAVRIC010000013.1"/>
</dbReference>
<protein>
    <submittedName>
        <fullName evidence="1">Uncharacterized protein</fullName>
    </submittedName>
</protein>
<accession>A0ABU2WKJ5</accession>
<proteinExistence type="predicted"/>
<evidence type="ECO:0000313" key="1">
    <source>
        <dbReference type="EMBL" id="MDT0497724.1"/>
    </source>
</evidence>
<evidence type="ECO:0000313" key="2">
    <source>
        <dbReference type="Proteomes" id="UP001254608"/>
    </source>
</evidence>
<name>A0ABU2WKJ5_9GAMM</name>
<gene>
    <name evidence="1" type="ORF">RM530_10160</name>
</gene>
<reference evidence="1 2" key="1">
    <citation type="submission" date="2023-09" db="EMBL/GenBank/DDBJ databases">
        <authorList>
            <person name="Rey-Velasco X."/>
        </authorList>
    </citation>
    <scope>NUCLEOTIDE SEQUENCE [LARGE SCALE GENOMIC DNA]</scope>
    <source>
        <strain evidence="1 2">W345</strain>
    </source>
</reference>